<feature type="domain" description="HMG box" evidence="5">
    <location>
        <begin position="280"/>
        <end position="348"/>
    </location>
</feature>
<evidence type="ECO:0000259" key="5">
    <source>
        <dbReference type="PROSITE" id="PS50118"/>
    </source>
</evidence>
<dbReference type="AlphaFoldDB" id="A0A507E1Y7"/>
<feature type="compositionally biased region" description="Basic and acidic residues" evidence="4">
    <location>
        <begin position="363"/>
        <end position="372"/>
    </location>
</feature>
<feature type="compositionally biased region" description="Gly residues" evidence="4">
    <location>
        <begin position="138"/>
        <end position="147"/>
    </location>
</feature>
<feature type="compositionally biased region" description="Basic residues" evidence="4">
    <location>
        <begin position="350"/>
        <end position="362"/>
    </location>
</feature>
<dbReference type="GO" id="GO:0001228">
    <property type="term" value="F:DNA-binding transcription activator activity, RNA polymerase II-specific"/>
    <property type="evidence" value="ECO:0007669"/>
    <property type="project" value="TreeGrafter"/>
</dbReference>
<feature type="compositionally biased region" description="Basic and acidic residues" evidence="4">
    <location>
        <begin position="397"/>
        <end position="406"/>
    </location>
</feature>
<evidence type="ECO:0000313" key="6">
    <source>
        <dbReference type="EMBL" id="TPX57377.1"/>
    </source>
</evidence>
<evidence type="ECO:0000256" key="1">
    <source>
        <dbReference type="ARBA" id="ARBA00023125"/>
    </source>
</evidence>
<keyword evidence="7" id="KW-1185">Reference proteome</keyword>
<feature type="compositionally biased region" description="Polar residues" evidence="4">
    <location>
        <begin position="541"/>
        <end position="551"/>
    </location>
</feature>
<evidence type="ECO:0000313" key="7">
    <source>
        <dbReference type="Proteomes" id="UP000318582"/>
    </source>
</evidence>
<feature type="region of interest" description="Disordered" evidence="4">
    <location>
        <begin position="259"/>
        <end position="287"/>
    </location>
</feature>
<feature type="compositionally biased region" description="Basic and acidic residues" evidence="4">
    <location>
        <begin position="330"/>
        <end position="349"/>
    </location>
</feature>
<comment type="caution">
    <text evidence="6">The sequence shown here is derived from an EMBL/GenBank/DDBJ whole genome shotgun (WGS) entry which is preliminary data.</text>
</comment>
<dbReference type="EMBL" id="QEAQ01000053">
    <property type="protein sequence ID" value="TPX57377.1"/>
    <property type="molecule type" value="Genomic_DNA"/>
</dbReference>
<dbReference type="Pfam" id="PF00505">
    <property type="entry name" value="HMG_box"/>
    <property type="match status" value="1"/>
</dbReference>
<feature type="region of interest" description="Disordered" evidence="4">
    <location>
        <begin position="1"/>
        <end position="50"/>
    </location>
</feature>
<evidence type="ECO:0000256" key="3">
    <source>
        <dbReference type="PROSITE-ProRule" id="PRU00267"/>
    </source>
</evidence>
<feature type="compositionally biased region" description="Low complexity" evidence="4">
    <location>
        <begin position="162"/>
        <end position="171"/>
    </location>
</feature>
<sequence>MTEREIYQPSPAWQHHYQSALPPTPPSAQHPGGHHMGPSNSPMGPYGGPHMSQQGMGYSYPPMYGYQGQPGSMPHGGHLYGMSMQSGPPLVHHQGPMLAPMGPLPPAPSSSNQQATLIYVPDRHYVQLYPMNQNSGQQSGGHGGQGGPRQPEQLPYSGGSLMMGPPQAPQQMPAPYGDEGHGYMRGPQGPYPPASNIHHLVPSQQHHHNLPPQVAPYIPANRSGSDGELAVNTNTNQGTAGGDLHSASTGTATIGSPCREAAGPFRGSPTRTASNKNKGAKRPANSWILYRQEKHPIVLAQNEGISNNEISKVVAEWWKKEPDEVKNVYKSRAEEERRRHRLLHPDYKYAPRKNKPRRKKRKSDAGHDRDGSGDSEEEQPAIARATSADHWYAPGKGSEDFKDGRRYSQASASSSSRHWIDSDSQISQSTVPSRRASFADFCNMLGNDPTHTPHGSSMPNLTNHSYDSGLNHVQPEQGFLENQDFTFLSLGFDRFGDDTLDAAGSDAECLTVGDILLVEGPSKDKLQSSDQQRVTRIKQPELSNSNERLAD</sequence>
<evidence type="ECO:0000256" key="4">
    <source>
        <dbReference type="SAM" id="MobiDB-lite"/>
    </source>
</evidence>
<name>A0A507E1Y7_9FUNG</name>
<organism evidence="6 7">
    <name type="scientific">Powellomyces hirtus</name>
    <dbReference type="NCBI Taxonomy" id="109895"/>
    <lineage>
        <taxon>Eukaryota</taxon>
        <taxon>Fungi</taxon>
        <taxon>Fungi incertae sedis</taxon>
        <taxon>Chytridiomycota</taxon>
        <taxon>Chytridiomycota incertae sedis</taxon>
        <taxon>Chytridiomycetes</taxon>
        <taxon>Spizellomycetales</taxon>
        <taxon>Powellomycetaceae</taxon>
        <taxon>Powellomyces</taxon>
    </lineage>
</organism>
<dbReference type="InterPro" id="IPR009071">
    <property type="entry name" value="HMG_box_dom"/>
</dbReference>
<accession>A0A507E1Y7</accession>
<dbReference type="GO" id="GO:0030154">
    <property type="term" value="P:cell differentiation"/>
    <property type="evidence" value="ECO:0007669"/>
    <property type="project" value="TreeGrafter"/>
</dbReference>
<dbReference type="STRING" id="109895.A0A507E1Y7"/>
<feature type="region of interest" description="Disordered" evidence="4">
    <location>
        <begin position="330"/>
        <end position="432"/>
    </location>
</feature>
<keyword evidence="2" id="KW-0804">Transcription</keyword>
<dbReference type="GO" id="GO:0000978">
    <property type="term" value="F:RNA polymerase II cis-regulatory region sequence-specific DNA binding"/>
    <property type="evidence" value="ECO:0007669"/>
    <property type="project" value="TreeGrafter"/>
</dbReference>
<dbReference type="InterPro" id="IPR050140">
    <property type="entry name" value="SRY-related_HMG-box_TF-like"/>
</dbReference>
<keyword evidence="3" id="KW-0539">Nucleus</keyword>
<gene>
    <name evidence="6" type="ORF">PhCBS80983_g03848</name>
</gene>
<feature type="DNA-binding region" description="HMG box" evidence="3">
    <location>
        <begin position="280"/>
        <end position="348"/>
    </location>
</feature>
<keyword evidence="1 3" id="KW-0238">DNA-binding</keyword>
<proteinExistence type="predicted"/>
<dbReference type="GO" id="GO:0005634">
    <property type="term" value="C:nucleus"/>
    <property type="evidence" value="ECO:0007669"/>
    <property type="project" value="UniProtKB-UniRule"/>
</dbReference>
<protein>
    <recommendedName>
        <fullName evidence="5">HMG box domain-containing protein</fullName>
    </recommendedName>
</protein>
<reference evidence="6 7" key="1">
    <citation type="journal article" date="2019" name="Sci. Rep.">
        <title>Comparative genomics of chytrid fungi reveal insights into the obligate biotrophic and pathogenic lifestyle of Synchytrium endobioticum.</title>
        <authorList>
            <person name="van de Vossenberg B.T.L.H."/>
            <person name="Warris S."/>
            <person name="Nguyen H.D.T."/>
            <person name="van Gent-Pelzer M.P.E."/>
            <person name="Joly D.L."/>
            <person name="van de Geest H.C."/>
            <person name="Bonants P.J.M."/>
            <person name="Smith D.S."/>
            <person name="Levesque C.A."/>
            <person name="van der Lee T.A.J."/>
        </authorList>
    </citation>
    <scope>NUCLEOTIDE SEQUENCE [LARGE SCALE GENOMIC DNA]</scope>
    <source>
        <strain evidence="6 7">CBS 809.83</strain>
    </source>
</reference>
<dbReference type="CDD" id="cd01389">
    <property type="entry name" value="HMG-box_ROX1-like"/>
    <property type="match status" value="1"/>
</dbReference>
<dbReference type="PANTHER" id="PTHR10270:SF161">
    <property type="entry name" value="SEX-DETERMINING REGION Y PROTEIN"/>
    <property type="match status" value="1"/>
</dbReference>
<dbReference type="InterPro" id="IPR036910">
    <property type="entry name" value="HMG_box_dom_sf"/>
</dbReference>
<dbReference type="PROSITE" id="PS50118">
    <property type="entry name" value="HMG_BOX_2"/>
    <property type="match status" value="1"/>
</dbReference>
<dbReference type="Proteomes" id="UP000318582">
    <property type="component" value="Unassembled WGS sequence"/>
</dbReference>
<feature type="region of interest" description="Disordered" evidence="4">
    <location>
        <begin position="131"/>
        <end position="171"/>
    </location>
</feature>
<dbReference type="SUPFAM" id="SSF47095">
    <property type="entry name" value="HMG-box"/>
    <property type="match status" value="1"/>
</dbReference>
<feature type="region of interest" description="Disordered" evidence="4">
    <location>
        <begin position="521"/>
        <end position="551"/>
    </location>
</feature>
<evidence type="ECO:0000256" key="2">
    <source>
        <dbReference type="ARBA" id="ARBA00023163"/>
    </source>
</evidence>
<feature type="compositionally biased region" description="Low complexity" evidence="4">
    <location>
        <begin position="408"/>
        <end position="425"/>
    </location>
</feature>
<dbReference type="SMART" id="SM00398">
    <property type="entry name" value="HMG"/>
    <property type="match status" value="1"/>
</dbReference>
<dbReference type="Gene3D" id="1.10.30.10">
    <property type="entry name" value="High mobility group box domain"/>
    <property type="match status" value="1"/>
</dbReference>
<dbReference type="PANTHER" id="PTHR10270">
    <property type="entry name" value="SOX TRANSCRIPTION FACTOR"/>
    <property type="match status" value="1"/>
</dbReference>